<feature type="domain" description="AB hydrolase-1" evidence="1">
    <location>
        <begin position="14"/>
        <end position="241"/>
    </location>
</feature>
<name>A0A1Q9LL92_9PSEU</name>
<evidence type="ECO:0000313" key="2">
    <source>
        <dbReference type="EMBL" id="OLR92795.1"/>
    </source>
</evidence>
<dbReference type="STRING" id="1193682.BJP25_19390"/>
<organism evidence="2 3">
    <name type="scientific">Actinokineospora bangkokensis</name>
    <dbReference type="NCBI Taxonomy" id="1193682"/>
    <lineage>
        <taxon>Bacteria</taxon>
        <taxon>Bacillati</taxon>
        <taxon>Actinomycetota</taxon>
        <taxon>Actinomycetes</taxon>
        <taxon>Pseudonocardiales</taxon>
        <taxon>Pseudonocardiaceae</taxon>
        <taxon>Actinokineospora</taxon>
    </lineage>
</organism>
<proteinExistence type="predicted"/>
<comment type="caution">
    <text evidence="2">The sequence shown here is derived from an EMBL/GenBank/DDBJ whole genome shotgun (WGS) entry which is preliminary data.</text>
</comment>
<accession>A0A1Q9LL92</accession>
<dbReference type="Gene3D" id="3.40.50.1820">
    <property type="entry name" value="alpha/beta hydrolase"/>
    <property type="match status" value="1"/>
</dbReference>
<gene>
    <name evidence="2" type="ORF">BJP25_19390</name>
</gene>
<sequence>MNTIRTGPRGGTPVVLVHSAGLDLTYWDHQVAALGQDHDVVAFDLPGHGATPADPGDWAGDAVARVVLDVLRGLGGPVHLVGLSLGGMLAQLVAVAAPELVASLTLLDTAARFSDAGRAAMRARAATARAEGMPAVLDGLLGHWFTADTRRRRPDLVDRAVKTLLTSDPLVHAAVWDMIAGFDRASDLPAITCPTLVVVGEHDSSSPLSAARELRDGIPGAQLRVVPGAAHLSPLEKPAVVHAHLAAFLASAAVA</sequence>
<dbReference type="GO" id="GO:0003824">
    <property type="term" value="F:catalytic activity"/>
    <property type="evidence" value="ECO:0007669"/>
    <property type="project" value="UniProtKB-ARBA"/>
</dbReference>
<reference evidence="2 3" key="1">
    <citation type="submission" date="2016-10" db="EMBL/GenBank/DDBJ databases">
        <title>The Draft Genome Sequence of Actinokineospora bangkokensis 44EHWT reveals the biosynthetic pathway of antifungal compounds Thailandins with unusual extender unit butylmalonyl-CoA.</title>
        <authorList>
            <person name="Greule A."/>
            <person name="Intra B."/>
            <person name="Flemming S."/>
            <person name="Rommel M.G."/>
            <person name="Panbangred W."/>
            <person name="Bechthold A."/>
        </authorList>
    </citation>
    <scope>NUCLEOTIDE SEQUENCE [LARGE SCALE GENOMIC DNA]</scope>
    <source>
        <strain evidence="2 3">44EHW</strain>
    </source>
</reference>
<protein>
    <recommendedName>
        <fullName evidence="1">AB hydrolase-1 domain-containing protein</fullName>
    </recommendedName>
</protein>
<keyword evidence="3" id="KW-1185">Reference proteome</keyword>
<dbReference type="SUPFAM" id="SSF53474">
    <property type="entry name" value="alpha/beta-Hydrolases"/>
    <property type="match status" value="1"/>
</dbReference>
<dbReference type="Pfam" id="PF12697">
    <property type="entry name" value="Abhydrolase_6"/>
    <property type="match status" value="1"/>
</dbReference>
<dbReference type="PANTHER" id="PTHR43798">
    <property type="entry name" value="MONOACYLGLYCEROL LIPASE"/>
    <property type="match status" value="1"/>
</dbReference>
<evidence type="ECO:0000313" key="3">
    <source>
        <dbReference type="Proteomes" id="UP000186040"/>
    </source>
</evidence>
<dbReference type="EMBL" id="MKQR01000015">
    <property type="protein sequence ID" value="OLR92795.1"/>
    <property type="molecule type" value="Genomic_DNA"/>
</dbReference>
<dbReference type="AlphaFoldDB" id="A0A1Q9LL92"/>
<dbReference type="PRINTS" id="PR00111">
    <property type="entry name" value="ABHYDROLASE"/>
</dbReference>
<dbReference type="InterPro" id="IPR050266">
    <property type="entry name" value="AB_hydrolase_sf"/>
</dbReference>
<dbReference type="InterPro" id="IPR000073">
    <property type="entry name" value="AB_hydrolase_1"/>
</dbReference>
<dbReference type="Proteomes" id="UP000186040">
    <property type="component" value="Unassembled WGS sequence"/>
</dbReference>
<dbReference type="InterPro" id="IPR029058">
    <property type="entry name" value="AB_hydrolase_fold"/>
</dbReference>
<evidence type="ECO:0000259" key="1">
    <source>
        <dbReference type="Pfam" id="PF12697"/>
    </source>
</evidence>